<evidence type="ECO:0000313" key="1">
    <source>
        <dbReference type="EMBL" id="KAJ3203469.1"/>
    </source>
</evidence>
<feature type="non-terminal residue" evidence="1">
    <location>
        <position position="1"/>
    </location>
</feature>
<reference evidence="1" key="1">
    <citation type="submission" date="2020-05" db="EMBL/GenBank/DDBJ databases">
        <title>Phylogenomic resolution of chytrid fungi.</title>
        <authorList>
            <person name="Stajich J.E."/>
            <person name="Amses K."/>
            <person name="Simmons R."/>
            <person name="Seto K."/>
            <person name="Myers J."/>
            <person name="Bonds A."/>
            <person name="Quandt C.A."/>
            <person name="Barry K."/>
            <person name="Liu P."/>
            <person name="Grigoriev I."/>
            <person name="Longcore J.E."/>
            <person name="James T.Y."/>
        </authorList>
    </citation>
    <scope>NUCLEOTIDE SEQUENCE</scope>
    <source>
        <strain evidence="1">JEL0476</strain>
    </source>
</reference>
<dbReference type="Proteomes" id="UP001211065">
    <property type="component" value="Unassembled WGS sequence"/>
</dbReference>
<protein>
    <submittedName>
        <fullName evidence="1">Uncharacterized protein</fullName>
    </submittedName>
</protein>
<evidence type="ECO:0000313" key="2">
    <source>
        <dbReference type="Proteomes" id="UP001211065"/>
    </source>
</evidence>
<organism evidence="1 2">
    <name type="scientific">Clydaea vesicula</name>
    <dbReference type="NCBI Taxonomy" id="447962"/>
    <lineage>
        <taxon>Eukaryota</taxon>
        <taxon>Fungi</taxon>
        <taxon>Fungi incertae sedis</taxon>
        <taxon>Chytridiomycota</taxon>
        <taxon>Chytridiomycota incertae sedis</taxon>
        <taxon>Chytridiomycetes</taxon>
        <taxon>Lobulomycetales</taxon>
        <taxon>Lobulomycetaceae</taxon>
        <taxon>Clydaea</taxon>
    </lineage>
</organism>
<dbReference type="AlphaFoldDB" id="A0AAD5TTS4"/>
<comment type="caution">
    <text evidence="1">The sequence shown here is derived from an EMBL/GenBank/DDBJ whole genome shotgun (WGS) entry which is preliminary data.</text>
</comment>
<name>A0AAD5TTS4_9FUNG</name>
<dbReference type="EMBL" id="JADGJW010001424">
    <property type="protein sequence ID" value="KAJ3203469.1"/>
    <property type="molecule type" value="Genomic_DNA"/>
</dbReference>
<sequence length="138" mass="16053">SFENSISEYFLTKTDIKSNKDTESTIYSIPEEISIPTLSHQNQIEEEKKIIQENDDNFFKLNNIEKINSIKSFISEWYLNSEALKVDVKQDLVKNTFESQDSLGNLSETSDIQFDIQIAEHRRTKYNSVYSDISISKI</sequence>
<proteinExistence type="predicted"/>
<accession>A0AAD5TTS4</accession>
<keyword evidence="2" id="KW-1185">Reference proteome</keyword>
<gene>
    <name evidence="1" type="ORF">HK099_001500</name>
</gene>